<dbReference type="Pfam" id="PF01344">
    <property type="entry name" value="Kelch_1"/>
    <property type="match status" value="1"/>
</dbReference>
<dbReference type="InterPro" id="IPR006652">
    <property type="entry name" value="Kelch_1"/>
</dbReference>
<keyword evidence="3" id="KW-1185">Reference proteome</keyword>
<name>A0A0R3WH44_TAEAS</name>
<sequence>MMLESKQLKGVSEETKFRAIRNWLDAGISECDLEEKAKIFAKMISRIELTRLSPQCQSEYWAFVWGYSDQFIGVAASPNRRMQPDGNAARQMFRPVSNCPPSSKEVLMIYGFNRVSKSWCLTSVPQLQPEESFNVKVPSGGTPTVLDGRVCLVVCDDSECSVMSVNYRDGSISYKSFTAKRRRHYAVASRNESIFIFGGYYNGEYMSTCEKLDIASGESAEVLVEDPRNESGWRWIRLNPMLEARHRPGVAHFRGCVVVAGGDEELSTEYLPLTSIKQTNAQWTRLRGINKLHSFPTTLALFNNRLIMLVSYDVRSDAYEFLPTEEVNK</sequence>
<dbReference type="AlphaFoldDB" id="A0A0R3WH44"/>
<accession>A0A0R3WH44</accession>
<dbReference type="EMBL" id="UYRS01020875">
    <property type="protein sequence ID" value="VDK49595.1"/>
    <property type="molecule type" value="Genomic_DNA"/>
</dbReference>
<evidence type="ECO:0000256" key="1">
    <source>
        <dbReference type="ARBA" id="ARBA00022441"/>
    </source>
</evidence>
<keyword evidence="1" id="KW-0880">Kelch repeat</keyword>
<dbReference type="SUPFAM" id="SSF117281">
    <property type="entry name" value="Kelch motif"/>
    <property type="match status" value="1"/>
</dbReference>
<protein>
    <submittedName>
        <fullName evidence="4">BACK domain-containing protein</fullName>
    </submittedName>
</protein>
<dbReference type="Proteomes" id="UP000282613">
    <property type="component" value="Unassembled WGS sequence"/>
</dbReference>
<evidence type="ECO:0000313" key="2">
    <source>
        <dbReference type="EMBL" id="VDK49595.1"/>
    </source>
</evidence>
<dbReference type="WBParaSite" id="TASK_0001018701-mRNA-1">
    <property type="protein sequence ID" value="TASK_0001018701-mRNA-1"/>
    <property type="gene ID" value="TASK_0001018701"/>
</dbReference>
<dbReference type="Gene3D" id="2.120.10.80">
    <property type="entry name" value="Kelch-type beta propeller"/>
    <property type="match status" value="1"/>
</dbReference>
<dbReference type="InterPro" id="IPR015915">
    <property type="entry name" value="Kelch-typ_b-propeller"/>
</dbReference>
<evidence type="ECO:0000313" key="3">
    <source>
        <dbReference type="Proteomes" id="UP000282613"/>
    </source>
</evidence>
<evidence type="ECO:0000313" key="4">
    <source>
        <dbReference type="WBParaSite" id="TASK_0001018701-mRNA-1"/>
    </source>
</evidence>
<organism evidence="4">
    <name type="scientific">Taenia asiatica</name>
    <name type="common">Asian tapeworm</name>
    <dbReference type="NCBI Taxonomy" id="60517"/>
    <lineage>
        <taxon>Eukaryota</taxon>
        <taxon>Metazoa</taxon>
        <taxon>Spiralia</taxon>
        <taxon>Lophotrochozoa</taxon>
        <taxon>Platyhelminthes</taxon>
        <taxon>Cestoda</taxon>
        <taxon>Eucestoda</taxon>
        <taxon>Cyclophyllidea</taxon>
        <taxon>Taeniidae</taxon>
        <taxon>Taenia</taxon>
    </lineage>
</organism>
<gene>
    <name evidence="2" type="ORF">TASK_LOCUS10187</name>
</gene>
<reference evidence="2 3" key="2">
    <citation type="submission" date="2018-11" db="EMBL/GenBank/DDBJ databases">
        <authorList>
            <consortium name="Pathogen Informatics"/>
        </authorList>
    </citation>
    <scope>NUCLEOTIDE SEQUENCE [LARGE SCALE GENOMIC DNA]</scope>
</reference>
<dbReference type="OrthoDB" id="8185403at2759"/>
<proteinExistence type="predicted"/>
<reference evidence="4" key="1">
    <citation type="submission" date="2017-02" db="UniProtKB">
        <authorList>
            <consortium name="WormBaseParasite"/>
        </authorList>
    </citation>
    <scope>IDENTIFICATION</scope>
</reference>